<evidence type="ECO:0000313" key="7">
    <source>
        <dbReference type="EMBL" id="RRC99357.1"/>
    </source>
</evidence>
<proteinExistence type="predicted"/>
<dbReference type="GO" id="GO:0015171">
    <property type="term" value="F:amino acid transmembrane transporter activity"/>
    <property type="evidence" value="ECO:0007669"/>
    <property type="project" value="TreeGrafter"/>
</dbReference>
<feature type="transmembrane region" description="Helical" evidence="6">
    <location>
        <begin position="147"/>
        <end position="172"/>
    </location>
</feature>
<organism evidence="7 8">
    <name type="scientific">Amphritea balenae</name>
    <dbReference type="NCBI Taxonomy" id="452629"/>
    <lineage>
        <taxon>Bacteria</taxon>
        <taxon>Pseudomonadati</taxon>
        <taxon>Pseudomonadota</taxon>
        <taxon>Gammaproteobacteria</taxon>
        <taxon>Oceanospirillales</taxon>
        <taxon>Oceanospirillaceae</taxon>
        <taxon>Amphritea</taxon>
    </lineage>
</organism>
<evidence type="ECO:0000256" key="4">
    <source>
        <dbReference type="ARBA" id="ARBA00022989"/>
    </source>
</evidence>
<name>A0A3P1SQE7_9GAMM</name>
<feature type="transmembrane region" description="Helical" evidence="6">
    <location>
        <begin position="39"/>
        <end position="64"/>
    </location>
</feature>
<dbReference type="GO" id="GO:0005886">
    <property type="term" value="C:plasma membrane"/>
    <property type="evidence" value="ECO:0007669"/>
    <property type="project" value="UniProtKB-SubCell"/>
</dbReference>
<keyword evidence="8" id="KW-1185">Reference proteome</keyword>
<evidence type="ECO:0000256" key="3">
    <source>
        <dbReference type="ARBA" id="ARBA00022692"/>
    </source>
</evidence>
<comment type="caution">
    <text evidence="7">The sequence shown here is derived from an EMBL/GenBank/DDBJ whole genome shotgun (WGS) entry which is preliminary data.</text>
</comment>
<keyword evidence="2" id="KW-1003">Cell membrane</keyword>
<dbReference type="InterPro" id="IPR001123">
    <property type="entry name" value="LeuE-type"/>
</dbReference>
<comment type="subcellular location">
    <subcellularLocation>
        <location evidence="1">Cell membrane</location>
        <topology evidence="1">Multi-pass membrane protein</topology>
    </subcellularLocation>
</comment>
<dbReference type="OrthoDB" id="9804822at2"/>
<keyword evidence="5 6" id="KW-0472">Membrane</keyword>
<dbReference type="AlphaFoldDB" id="A0A3P1SQE7"/>
<feature type="transmembrane region" description="Helical" evidence="6">
    <location>
        <begin position="184"/>
        <end position="203"/>
    </location>
</feature>
<evidence type="ECO:0000256" key="1">
    <source>
        <dbReference type="ARBA" id="ARBA00004651"/>
    </source>
</evidence>
<dbReference type="Proteomes" id="UP000267535">
    <property type="component" value="Unassembled WGS sequence"/>
</dbReference>
<gene>
    <name evidence="7" type="ORF">EHS89_10970</name>
</gene>
<dbReference type="PANTHER" id="PTHR30086">
    <property type="entry name" value="ARGININE EXPORTER PROTEIN ARGO"/>
    <property type="match status" value="1"/>
</dbReference>
<reference evidence="7 8" key="1">
    <citation type="submission" date="2018-11" db="EMBL/GenBank/DDBJ databases">
        <title>The draft genome sequence of Amphritea balenae JAMM 1525T.</title>
        <authorList>
            <person name="Fang Z."/>
            <person name="Zhang Y."/>
            <person name="Han X."/>
        </authorList>
    </citation>
    <scope>NUCLEOTIDE SEQUENCE [LARGE SCALE GENOMIC DNA]</scope>
    <source>
        <strain evidence="7 8">JAMM 1525</strain>
    </source>
</reference>
<dbReference type="RefSeq" id="WP_124926195.1">
    <property type="nucleotide sequence ID" value="NZ_BMOH01000004.1"/>
</dbReference>
<evidence type="ECO:0000256" key="6">
    <source>
        <dbReference type="SAM" id="Phobius"/>
    </source>
</evidence>
<dbReference type="EMBL" id="RQXV01000005">
    <property type="protein sequence ID" value="RRC99357.1"/>
    <property type="molecule type" value="Genomic_DNA"/>
</dbReference>
<accession>A0A3P1SQE7</accession>
<sequence length="206" mass="22229">MELVTLILFVPACFALNLSPGPNNLLAMSNAKRYGLKTACLAGIGRLTAFAMMIALAASGLASILYASEQLFFVIKVLGAGYLFWLAYQLWRATPAEEVASSGAEMSALNLAKQEFLLAIGNPKAILIFTAFLPQFVDPGQPIGFQFFLLGGVFLLLEWVAIAGYGCCGVYLRNWFSRPDMRRLFNRCCAGLLASAGVGLLVANKE</sequence>
<evidence type="ECO:0000313" key="8">
    <source>
        <dbReference type="Proteomes" id="UP000267535"/>
    </source>
</evidence>
<evidence type="ECO:0000256" key="5">
    <source>
        <dbReference type="ARBA" id="ARBA00023136"/>
    </source>
</evidence>
<dbReference type="PANTHER" id="PTHR30086:SF20">
    <property type="entry name" value="ARGININE EXPORTER PROTEIN ARGO-RELATED"/>
    <property type="match status" value="1"/>
</dbReference>
<keyword evidence="3 6" id="KW-0812">Transmembrane</keyword>
<dbReference type="Pfam" id="PF01810">
    <property type="entry name" value="LysE"/>
    <property type="match status" value="1"/>
</dbReference>
<dbReference type="PIRSF" id="PIRSF006324">
    <property type="entry name" value="LeuE"/>
    <property type="match status" value="1"/>
</dbReference>
<evidence type="ECO:0000256" key="2">
    <source>
        <dbReference type="ARBA" id="ARBA00022475"/>
    </source>
</evidence>
<keyword evidence="4 6" id="KW-1133">Transmembrane helix</keyword>
<protein>
    <submittedName>
        <fullName evidence="7">LysE family translocator</fullName>
    </submittedName>
</protein>
<feature type="transmembrane region" description="Helical" evidence="6">
    <location>
        <begin position="71"/>
        <end position="91"/>
    </location>
</feature>